<comment type="caution">
    <text evidence="1">The sequence shown here is derived from an EMBL/GenBank/DDBJ whole genome shotgun (WGS) entry which is preliminary data.</text>
</comment>
<sequence>MLIHYATGNEHSPTDRAGRFTLELDADGSVRLAHHAWLTGQVRSWSARVGPEVAAAVLADLRDAGFPALPRRHLMPDERTRTLHLPGLGTAVLPWDLGSVPPGCARALRTLDALVDATTPPKDTA</sequence>
<name>A0A1J4NW89_9ACTN</name>
<accession>A0A1J4NW89</accession>
<protein>
    <submittedName>
        <fullName evidence="1">Uncharacterized protein</fullName>
    </submittedName>
</protein>
<dbReference type="STRING" id="1428628.WN71_017870"/>
<dbReference type="OrthoDB" id="9429530at2"/>
<dbReference type="EMBL" id="LAVA02000038">
    <property type="protein sequence ID" value="OIJ66560.1"/>
    <property type="molecule type" value="Genomic_DNA"/>
</dbReference>
<gene>
    <name evidence="1" type="ORF">WN71_017870</name>
</gene>
<evidence type="ECO:0000313" key="2">
    <source>
        <dbReference type="Proteomes" id="UP000034196"/>
    </source>
</evidence>
<evidence type="ECO:0000313" key="1">
    <source>
        <dbReference type="EMBL" id="OIJ66560.1"/>
    </source>
</evidence>
<dbReference type="RefSeq" id="WP_046584976.1">
    <property type="nucleotide sequence ID" value="NZ_LAVA02000038.1"/>
</dbReference>
<dbReference type="AlphaFoldDB" id="A0A1J4NW89"/>
<reference evidence="1" key="1">
    <citation type="submission" date="2016-10" db="EMBL/GenBank/DDBJ databases">
        <title>Genome sequence of Streptomyces mangrovisoli MUSC 149.</title>
        <authorList>
            <person name="Lee L.-H."/>
            <person name="Ser H.-L."/>
        </authorList>
    </citation>
    <scope>NUCLEOTIDE SEQUENCE [LARGE SCALE GENOMIC DNA]</scope>
    <source>
        <strain evidence="1">MUSC 149</strain>
    </source>
</reference>
<organism evidence="1 2">
    <name type="scientific">Streptomyces mangrovisoli</name>
    <dbReference type="NCBI Taxonomy" id="1428628"/>
    <lineage>
        <taxon>Bacteria</taxon>
        <taxon>Bacillati</taxon>
        <taxon>Actinomycetota</taxon>
        <taxon>Actinomycetes</taxon>
        <taxon>Kitasatosporales</taxon>
        <taxon>Streptomycetaceae</taxon>
        <taxon>Streptomyces</taxon>
    </lineage>
</organism>
<dbReference type="Proteomes" id="UP000034196">
    <property type="component" value="Unassembled WGS sequence"/>
</dbReference>
<proteinExistence type="predicted"/>
<keyword evidence="2" id="KW-1185">Reference proteome</keyword>